<dbReference type="PANTHER" id="PTHR33861:SF4">
    <property type="entry name" value="MEIOSIS-SPECIFIC COILED-COIL DOMAIN-CONTAINING PROTEIN MEIOC"/>
    <property type="match status" value="1"/>
</dbReference>
<feature type="region of interest" description="Disordered" evidence="1">
    <location>
        <begin position="510"/>
        <end position="536"/>
    </location>
</feature>
<evidence type="ECO:0000256" key="1">
    <source>
        <dbReference type="SAM" id="MobiDB-lite"/>
    </source>
</evidence>
<name>A0AAW0PY20_9GOBI</name>
<protein>
    <recommendedName>
        <fullName evidence="4">Meiosis-specific coiled-coil domain-containing protein MEIOC</fullName>
    </recommendedName>
</protein>
<dbReference type="Pfam" id="PF15189">
    <property type="entry name" value="MEIOC"/>
    <property type="match status" value="1"/>
</dbReference>
<reference evidence="3" key="1">
    <citation type="submission" date="2024-04" db="EMBL/GenBank/DDBJ databases">
        <title>Salinicola lusitanus LLJ914,a marine bacterium isolated from the Okinawa Trough.</title>
        <authorList>
            <person name="Li J."/>
        </authorList>
    </citation>
    <scope>NUCLEOTIDE SEQUENCE [LARGE SCALE GENOMIC DNA]</scope>
</reference>
<dbReference type="AlphaFoldDB" id="A0AAW0PY20"/>
<evidence type="ECO:0000313" key="2">
    <source>
        <dbReference type="EMBL" id="KAK7940586.1"/>
    </source>
</evidence>
<evidence type="ECO:0000313" key="3">
    <source>
        <dbReference type="Proteomes" id="UP001460270"/>
    </source>
</evidence>
<sequence length="536" mass="61198">MLFNLPNGIQNSFSQPQKPLLLQVNNYENGKDRTNEENTGNFPDLSRVFRPQSDMNGSDLFYGDHYNQVMEKTVTSVSDQYANSQDLNQLVNSFQSFVTGEQDCSEYSNVPQQEDNMANKWGGGFMQGDSSAQMQRQLDFARERNNGTRKQLFKQDSLQDLTSYNLQTSEYSPQPKFSMGNHIKVLQRENTCLPFGVNHYPKHRVQQSPLRFKPHMQKEKKRMAGYFGDNCTARLPSSEMLPEEKRQALSQNPFCDLPARAHPQRFDRENNMIPAQFMPLVYGGNDPRRCPNPNFSPRGSLLYRGGVPNVEMADVVTSSEMSGGFMSRRGESAYHSMSSVSQGGPMLQLYFHLDECYDQWRSLEKERKRTEIVLSKTFPSKRTTSFPNSSLPKTPPNPTRVDHLIINQMREQARVSSLLDKMECLSSAGLNANIYNSLSKHHMAICVTSTRRKEEILNMSHNQRQHVFTEDRDTMLLVIALKDLSVTTRKLRTAVWCALQITLPKPVPRLEPPVSEESLEEKGPGPASFEGYSYRI</sequence>
<dbReference type="GO" id="GO:0005634">
    <property type="term" value="C:nucleus"/>
    <property type="evidence" value="ECO:0007669"/>
    <property type="project" value="TreeGrafter"/>
</dbReference>
<comment type="caution">
    <text evidence="2">The sequence shown here is derived from an EMBL/GenBank/DDBJ whole genome shotgun (WGS) entry which is preliminary data.</text>
</comment>
<accession>A0AAW0PY20</accession>
<evidence type="ECO:0008006" key="4">
    <source>
        <dbReference type="Google" id="ProtNLM"/>
    </source>
</evidence>
<dbReference type="GO" id="GO:0005737">
    <property type="term" value="C:cytoplasm"/>
    <property type="evidence" value="ECO:0007669"/>
    <property type="project" value="TreeGrafter"/>
</dbReference>
<dbReference type="EMBL" id="JBBPFD010000002">
    <property type="protein sequence ID" value="KAK7940586.1"/>
    <property type="molecule type" value="Genomic_DNA"/>
</dbReference>
<gene>
    <name evidence="2" type="ORF">WMY93_003912</name>
</gene>
<organism evidence="2 3">
    <name type="scientific">Mugilogobius chulae</name>
    <name type="common">yellowstripe goby</name>
    <dbReference type="NCBI Taxonomy" id="88201"/>
    <lineage>
        <taxon>Eukaryota</taxon>
        <taxon>Metazoa</taxon>
        <taxon>Chordata</taxon>
        <taxon>Craniata</taxon>
        <taxon>Vertebrata</taxon>
        <taxon>Euteleostomi</taxon>
        <taxon>Actinopterygii</taxon>
        <taxon>Neopterygii</taxon>
        <taxon>Teleostei</taxon>
        <taxon>Neoteleostei</taxon>
        <taxon>Acanthomorphata</taxon>
        <taxon>Gobiaria</taxon>
        <taxon>Gobiiformes</taxon>
        <taxon>Gobioidei</taxon>
        <taxon>Gobiidae</taxon>
        <taxon>Gobionellinae</taxon>
        <taxon>Mugilogobius</taxon>
    </lineage>
</organism>
<dbReference type="InterPro" id="IPR027963">
    <property type="entry name" value="MEIOC"/>
</dbReference>
<dbReference type="GO" id="GO:0048255">
    <property type="term" value="P:mRNA stabilization"/>
    <property type="evidence" value="ECO:0007669"/>
    <property type="project" value="TreeGrafter"/>
</dbReference>
<dbReference type="PANTHER" id="PTHR33861">
    <property type="entry name" value="PROTEIN CBG18333"/>
    <property type="match status" value="1"/>
</dbReference>
<keyword evidence="3" id="KW-1185">Reference proteome</keyword>
<dbReference type="Proteomes" id="UP001460270">
    <property type="component" value="Unassembled WGS sequence"/>
</dbReference>
<dbReference type="GO" id="GO:0007141">
    <property type="term" value="P:male meiosis I"/>
    <property type="evidence" value="ECO:0007669"/>
    <property type="project" value="TreeGrafter"/>
</dbReference>
<proteinExistence type="predicted"/>
<dbReference type="GO" id="GO:0007144">
    <property type="term" value="P:female meiosis I"/>
    <property type="evidence" value="ECO:0007669"/>
    <property type="project" value="TreeGrafter"/>
</dbReference>